<dbReference type="EMBL" id="GL887696">
    <property type="protein sequence ID" value="EGI70369.1"/>
    <property type="molecule type" value="Genomic_DNA"/>
</dbReference>
<dbReference type="AlphaFoldDB" id="F4W5Z1"/>
<dbReference type="InParanoid" id="F4W5Z1"/>
<feature type="compositionally biased region" description="Basic and acidic residues" evidence="1">
    <location>
        <begin position="1"/>
        <end position="17"/>
    </location>
</feature>
<organism evidence="3">
    <name type="scientific">Acromyrmex echinatior</name>
    <name type="common">Panamanian leafcutter ant</name>
    <name type="synonym">Acromyrmex octospinosus echinatior</name>
    <dbReference type="NCBI Taxonomy" id="103372"/>
    <lineage>
        <taxon>Eukaryota</taxon>
        <taxon>Metazoa</taxon>
        <taxon>Ecdysozoa</taxon>
        <taxon>Arthropoda</taxon>
        <taxon>Hexapoda</taxon>
        <taxon>Insecta</taxon>
        <taxon>Pterygota</taxon>
        <taxon>Neoptera</taxon>
        <taxon>Endopterygota</taxon>
        <taxon>Hymenoptera</taxon>
        <taxon>Apocrita</taxon>
        <taxon>Aculeata</taxon>
        <taxon>Formicoidea</taxon>
        <taxon>Formicidae</taxon>
        <taxon>Myrmicinae</taxon>
        <taxon>Acromyrmex</taxon>
    </lineage>
</organism>
<evidence type="ECO:0000256" key="1">
    <source>
        <dbReference type="SAM" id="MobiDB-lite"/>
    </source>
</evidence>
<dbReference type="Proteomes" id="UP000007755">
    <property type="component" value="Unassembled WGS sequence"/>
</dbReference>
<name>F4W5Z1_ACREC</name>
<feature type="region of interest" description="Disordered" evidence="1">
    <location>
        <begin position="1"/>
        <end position="52"/>
    </location>
</feature>
<dbReference type="OrthoDB" id="5918429at2759"/>
<keyword evidence="3" id="KW-1185">Reference proteome</keyword>
<protein>
    <submittedName>
        <fullName evidence="2">Uncharacterized protein</fullName>
    </submittedName>
</protein>
<accession>F4W5Z1</accession>
<feature type="compositionally biased region" description="Basic and acidic residues" evidence="1">
    <location>
        <begin position="25"/>
        <end position="42"/>
    </location>
</feature>
<sequence>MPVENHDQLSSGGERRGGSSGSAPMEHRELSRGGRGEPDLRNRGTMTTMIPLPRTGQFTSATQNQKIAKTEKNRQRLIMKNHGTVTTIVDLVKKGRIGRQEEEALQNNWRMSTANCSAIARYAEEFGDSHQDEKGDIILHHWLADTCKQTPVRHTPSQLVPGCHHMLQQYCRDFAAILLQILCCMGCIQDVPQNDRQIFRVLHMKYLVIILRHSVISDAPEPERYVGRPLERQCCVAETVRILKRNMGREHPPKELYANW</sequence>
<evidence type="ECO:0000313" key="3">
    <source>
        <dbReference type="Proteomes" id="UP000007755"/>
    </source>
</evidence>
<evidence type="ECO:0000313" key="2">
    <source>
        <dbReference type="EMBL" id="EGI70369.1"/>
    </source>
</evidence>
<gene>
    <name evidence="2" type="ORF">G5I_00841</name>
</gene>
<dbReference type="STRING" id="103372.F4W5Z1"/>
<proteinExistence type="predicted"/>
<reference evidence="2" key="1">
    <citation type="submission" date="2011-02" db="EMBL/GenBank/DDBJ databases">
        <title>The genome of the leaf-cutting ant Acromyrmex echinatior suggests key adaptations to social evolution and fungus farming.</title>
        <authorList>
            <person name="Nygaard S."/>
            <person name="Zhang G."/>
        </authorList>
    </citation>
    <scope>NUCLEOTIDE SEQUENCE</scope>
</reference>